<evidence type="ECO:0000313" key="2">
    <source>
        <dbReference type="Proteomes" id="UP000616885"/>
    </source>
</evidence>
<proteinExistence type="predicted"/>
<dbReference type="Proteomes" id="UP000616885">
    <property type="component" value="Unassembled WGS sequence"/>
</dbReference>
<comment type="caution">
    <text evidence="1">The sequence shown here is derived from an EMBL/GenBank/DDBJ whole genome shotgun (WGS) entry which is preliminary data.</text>
</comment>
<dbReference type="EMBL" id="JADCTT010000002">
    <property type="protein sequence ID" value="KAF9757712.1"/>
    <property type="molecule type" value="Genomic_DNA"/>
</dbReference>
<reference evidence="1" key="1">
    <citation type="submission" date="2020-10" db="EMBL/GenBank/DDBJ databases">
        <title>High-Quality Genome Resource of Clonostachys rosea strain S41 by Oxford Nanopore Long-Read Sequencing.</title>
        <authorList>
            <person name="Wang H."/>
        </authorList>
    </citation>
    <scope>NUCLEOTIDE SEQUENCE</scope>
    <source>
        <strain evidence="1">S41</strain>
    </source>
</reference>
<evidence type="ECO:0000313" key="1">
    <source>
        <dbReference type="EMBL" id="KAF9757712.1"/>
    </source>
</evidence>
<dbReference type="SUPFAM" id="SSF53474">
    <property type="entry name" value="alpha/beta-Hydrolases"/>
    <property type="match status" value="1"/>
</dbReference>
<name>A0A8H7NKM6_BIOOC</name>
<dbReference type="Gene3D" id="3.40.50.1820">
    <property type="entry name" value="alpha/beta hydrolase"/>
    <property type="match status" value="1"/>
</dbReference>
<dbReference type="AlphaFoldDB" id="A0A8H7NKM6"/>
<sequence length="172" mass="19242">MLKASAVMAAYPVVDVRSSYFTEDYGKSVFGMPQMLLNMIKEHMAKVKDGRLLSIVSSDPKGERTESMFALIQRGAYRDTFPPDQRYNAILERLEDGFRFPRGDVFVMHGRDDTVGPIEGSFMLQNDLPRLDPELKFHLAVGDGERGFDGASTLDEEWLATGLADVVSSWLA</sequence>
<dbReference type="InterPro" id="IPR029058">
    <property type="entry name" value="AB_hydrolase_fold"/>
</dbReference>
<gene>
    <name evidence="1" type="ORF">IM811_008656</name>
</gene>
<organism evidence="1 2">
    <name type="scientific">Bionectria ochroleuca</name>
    <name type="common">Gliocladium roseum</name>
    <dbReference type="NCBI Taxonomy" id="29856"/>
    <lineage>
        <taxon>Eukaryota</taxon>
        <taxon>Fungi</taxon>
        <taxon>Dikarya</taxon>
        <taxon>Ascomycota</taxon>
        <taxon>Pezizomycotina</taxon>
        <taxon>Sordariomycetes</taxon>
        <taxon>Hypocreomycetidae</taxon>
        <taxon>Hypocreales</taxon>
        <taxon>Bionectriaceae</taxon>
        <taxon>Clonostachys</taxon>
    </lineage>
</organism>
<accession>A0A8H7NKM6</accession>
<protein>
    <submittedName>
        <fullName evidence="1">Uncharacterized protein</fullName>
    </submittedName>
</protein>